<evidence type="ECO:0000313" key="9">
    <source>
        <dbReference type="EMBL" id="NOV98682.1"/>
    </source>
</evidence>
<feature type="transmembrane region" description="Helical" evidence="7">
    <location>
        <begin position="89"/>
        <end position="114"/>
    </location>
</feature>
<dbReference type="PANTHER" id="PTHR43386">
    <property type="entry name" value="OLIGOPEPTIDE TRANSPORT SYSTEM PERMEASE PROTEIN APPC"/>
    <property type="match status" value="1"/>
</dbReference>
<dbReference type="Gene3D" id="1.10.3720.10">
    <property type="entry name" value="MetI-like"/>
    <property type="match status" value="1"/>
</dbReference>
<evidence type="ECO:0000256" key="2">
    <source>
        <dbReference type="ARBA" id="ARBA00022448"/>
    </source>
</evidence>
<feature type="domain" description="ABC transmembrane type-1" evidence="8">
    <location>
        <begin position="90"/>
        <end position="275"/>
    </location>
</feature>
<comment type="caution">
    <text evidence="9">The sequence shown here is derived from an EMBL/GenBank/DDBJ whole genome shotgun (WGS) entry which is preliminary data.</text>
</comment>
<organism evidence="9 10">
    <name type="scientific">Isoptericola halotolerans</name>
    <dbReference type="NCBI Taxonomy" id="300560"/>
    <lineage>
        <taxon>Bacteria</taxon>
        <taxon>Bacillati</taxon>
        <taxon>Actinomycetota</taxon>
        <taxon>Actinomycetes</taxon>
        <taxon>Micrococcales</taxon>
        <taxon>Promicromonosporaceae</taxon>
        <taxon>Isoptericola</taxon>
    </lineage>
</organism>
<keyword evidence="6 7" id="KW-0472">Membrane</keyword>
<keyword evidence="5 7" id="KW-1133">Transmembrane helix</keyword>
<evidence type="ECO:0000256" key="1">
    <source>
        <dbReference type="ARBA" id="ARBA00004651"/>
    </source>
</evidence>
<dbReference type="RefSeq" id="WP_171784881.1">
    <property type="nucleotide sequence ID" value="NZ_BAAAML010000003.1"/>
</dbReference>
<dbReference type="PANTHER" id="PTHR43386:SF25">
    <property type="entry name" value="PEPTIDE ABC TRANSPORTER PERMEASE PROTEIN"/>
    <property type="match status" value="1"/>
</dbReference>
<feature type="transmembrane region" description="Helical" evidence="7">
    <location>
        <begin position="126"/>
        <end position="145"/>
    </location>
</feature>
<proteinExistence type="inferred from homology"/>
<dbReference type="EMBL" id="JABEZU010000004">
    <property type="protein sequence ID" value="NOV98682.1"/>
    <property type="molecule type" value="Genomic_DNA"/>
</dbReference>
<evidence type="ECO:0000256" key="4">
    <source>
        <dbReference type="ARBA" id="ARBA00022692"/>
    </source>
</evidence>
<comment type="similarity">
    <text evidence="7">Belongs to the binding-protein-dependent transport system permease family.</text>
</comment>
<evidence type="ECO:0000259" key="8">
    <source>
        <dbReference type="PROSITE" id="PS50928"/>
    </source>
</evidence>
<evidence type="ECO:0000313" key="10">
    <source>
        <dbReference type="Proteomes" id="UP000757540"/>
    </source>
</evidence>
<dbReference type="InterPro" id="IPR000515">
    <property type="entry name" value="MetI-like"/>
</dbReference>
<evidence type="ECO:0000256" key="6">
    <source>
        <dbReference type="ARBA" id="ARBA00023136"/>
    </source>
</evidence>
<dbReference type="Proteomes" id="UP000757540">
    <property type="component" value="Unassembled WGS sequence"/>
</dbReference>
<accession>A0ABX2A735</accession>
<dbReference type="SUPFAM" id="SSF161098">
    <property type="entry name" value="MetI-like"/>
    <property type="match status" value="1"/>
</dbReference>
<protein>
    <submittedName>
        <fullName evidence="9">Peptide/nickel transport system permease protein</fullName>
    </submittedName>
</protein>
<keyword evidence="4 7" id="KW-0812">Transmembrane</keyword>
<keyword evidence="2 7" id="KW-0813">Transport</keyword>
<name>A0ABX2A735_9MICO</name>
<dbReference type="InterPro" id="IPR035906">
    <property type="entry name" value="MetI-like_sf"/>
</dbReference>
<reference evidence="9 10" key="1">
    <citation type="submission" date="2020-05" db="EMBL/GenBank/DDBJ databases">
        <title>Genomic Encyclopedia of Type Strains, Phase III (KMG-III): the genomes of soil and plant-associated and newly described type strains.</title>
        <authorList>
            <person name="Whitman W."/>
        </authorList>
    </citation>
    <scope>NUCLEOTIDE SEQUENCE [LARGE SCALE GENOMIC DNA]</scope>
    <source>
        <strain evidence="9 10">KCTC 19046</strain>
    </source>
</reference>
<dbReference type="InterPro" id="IPR050366">
    <property type="entry name" value="BP-dependent_transpt_permease"/>
</dbReference>
<keyword evidence="3" id="KW-1003">Cell membrane</keyword>
<evidence type="ECO:0000256" key="5">
    <source>
        <dbReference type="ARBA" id="ARBA00022989"/>
    </source>
</evidence>
<dbReference type="Pfam" id="PF00528">
    <property type="entry name" value="BPD_transp_1"/>
    <property type="match status" value="1"/>
</dbReference>
<feature type="transmembrane region" description="Helical" evidence="7">
    <location>
        <begin position="255"/>
        <end position="275"/>
    </location>
</feature>
<dbReference type="CDD" id="cd06261">
    <property type="entry name" value="TM_PBP2"/>
    <property type="match status" value="1"/>
</dbReference>
<gene>
    <name evidence="9" type="ORF">HDG69_003277</name>
</gene>
<evidence type="ECO:0000256" key="7">
    <source>
        <dbReference type="RuleBase" id="RU363032"/>
    </source>
</evidence>
<comment type="subcellular location">
    <subcellularLocation>
        <location evidence="1 7">Cell membrane</location>
        <topology evidence="1 7">Multi-pass membrane protein</topology>
    </subcellularLocation>
</comment>
<dbReference type="PROSITE" id="PS50928">
    <property type="entry name" value="ABC_TM1"/>
    <property type="match status" value="1"/>
</dbReference>
<sequence>MSTRRRTARPRLAVPVPLGRRTRRAAGGLGLAVLLAVALLALLGPLWPGSPTAQVGLPYTAPGVDGRLLGTDGIGRDVALRVLHGGARLVLVAAGATVIGVVAAVLLGVLPALLFPRAGGVVMRGVDALGVMPGLLVLLLLAAAFPGDDLVLMVGVAVVSVPYSTRVLRAVARQISGAGYVEVARARGDRWWTVMLHDVLPNLAPPVAAETGLRFTTALHLSATAGFLGLGRGAPWPDWGLMVQENLPGISLNPWAVVVPSALLVLLIVGVTVVADRAAARLGRVTA</sequence>
<keyword evidence="10" id="KW-1185">Reference proteome</keyword>
<evidence type="ECO:0000256" key="3">
    <source>
        <dbReference type="ARBA" id="ARBA00022475"/>
    </source>
</evidence>